<dbReference type="EMBL" id="MVHF01000010">
    <property type="protein sequence ID" value="ORA35875.1"/>
    <property type="molecule type" value="Genomic_DNA"/>
</dbReference>
<dbReference type="Pfam" id="PF03446">
    <property type="entry name" value="NAD_binding_2"/>
    <property type="match status" value="1"/>
</dbReference>
<dbReference type="SUPFAM" id="SSF48179">
    <property type="entry name" value="6-phosphogluconate dehydrogenase C-terminal domain-like"/>
    <property type="match status" value="1"/>
</dbReference>
<evidence type="ECO:0000313" key="5">
    <source>
        <dbReference type="Proteomes" id="UP000192448"/>
    </source>
</evidence>
<dbReference type="Gene3D" id="3.40.50.720">
    <property type="entry name" value="NAD(P)-binding Rossmann-like Domain"/>
    <property type="match status" value="1"/>
</dbReference>
<dbReference type="Proteomes" id="UP000192448">
    <property type="component" value="Unassembled WGS sequence"/>
</dbReference>
<reference evidence="4 5" key="1">
    <citation type="submission" date="2017-02" db="EMBL/GenBank/DDBJ databases">
        <title>The new phylogeny of genus Mycobacterium.</title>
        <authorList>
            <person name="Tortoli E."/>
            <person name="Trovato A."/>
            <person name="Cirillo D.M."/>
        </authorList>
    </citation>
    <scope>NUCLEOTIDE SEQUENCE [LARGE SCALE GENOMIC DNA]</scope>
    <source>
        <strain evidence="4 5">RW6</strain>
    </source>
</reference>
<feature type="compositionally biased region" description="Polar residues" evidence="1">
    <location>
        <begin position="1"/>
        <end position="15"/>
    </location>
</feature>
<dbReference type="InterPro" id="IPR036291">
    <property type="entry name" value="NAD(P)-bd_dom_sf"/>
</dbReference>
<dbReference type="InterPro" id="IPR048666">
    <property type="entry name" value="RedAm-like_C"/>
</dbReference>
<evidence type="ECO:0000259" key="2">
    <source>
        <dbReference type="Pfam" id="PF03446"/>
    </source>
</evidence>
<proteinExistence type="predicted"/>
<dbReference type="AlphaFoldDB" id="A0A1X0B0Z2"/>
<dbReference type="PANTHER" id="PTHR43580">
    <property type="entry name" value="OXIDOREDUCTASE GLYR1-RELATED"/>
    <property type="match status" value="1"/>
</dbReference>
<evidence type="ECO:0000256" key="1">
    <source>
        <dbReference type="SAM" id="MobiDB-lite"/>
    </source>
</evidence>
<evidence type="ECO:0000259" key="3">
    <source>
        <dbReference type="Pfam" id="PF21761"/>
    </source>
</evidence>
<feature type="compositionally biased region" description="Low complexity" evidence="1">
    <location>
        <begin position="17"/>
        <end position="47"/>
    </location>
</feature>
<feature type="domain" description="6-phosphogluconate dehydrogenase NADP-binding" evidence="2">
    <location>
        <begin position="72"/>
        <end position="219"/>
    </location>
</feature>
<dbReference type="InterPro" id="IPR006115">
    <property type="entry name" value="6PGDH_NADP-bd"/>
</dbReference>
<evidence type="ECO:0000313" key="4">
    <source>
        <dbReference type="EMBL" id="ORA35875.1"/>
    </source>
</evidence>
<dbReference type="SUPFAM" id="SSF51735">
    <property type="entry name" value="NAD(P)-binding Rossmann-fold domains"/>
    <property type="match status" value="1"/>
</dbReference>
<dbReference type="Pfam" id="PF21761">
    <property type="entry name" value="RedAm-like_C"/>
    <property type="match status" value="1"/>
</dbReference>
<comment type="caution">
    <text evidence="4">The sequence shown here is derived from an EMBL/GenBank/DDBJ whole genome shotgun (WGS) entry which is preliminary data.</text>
</comment>
<dbReference type="Gene3D" id="1.10.1040.10">
    <property type="entry name" value="N-(1-d-carboxylethyl)-l-norvaline Dehydrogenase, domain 2"/>
    <property type="match status" value="1"/>
</dbReference>
<protein>
    <submittedName>
        <fullName evidence="4">Uncharacterized protein</fullName>
    </submittedName>
</protein>
<keyword evidence="5" id="KW-1185">Reference proteome</keyword>
<dbReference type="PANTHER" id="PTHR43580:SF2">
    <property type="entry name" value="CYTOKINE-LIKE NUCLEAR FACTOR N-PAC"/>
    <property type="match status" value="1"/>
</dbReference>
<dbReference type="GO" id="GO:0050661">
    <property type="term" value="F:NADP binding"/>
    <property type="evidence" value="ECO:0007669"/>
    <property type="project" value="InterPro"/>
</dbReference>
<dbReference type="InterPro" id="IPR013328">
    <property type="entry name" value="6PGD_dom2"/>
</dbReference>
<dbReference type="InterPro" id="IPR008927">
    <property type="entry name" value="6-PGluconate_DH-like_C_sf"/>
</dbReference>
<dbReference type="STRING" id="1927124.BST13_12710"/>
<feature type="domain" description="NADPH-dependent reductive aminase-like C-terminal" evidence="3">
    <location>
        <begin position="228"/>
        <end position="353"/>
    </location>
</feature>
<dbReference type="InterPro" id="IPR051265">
    <property type="entry name" value="HIBADH-related_NP60_sf"/>
</dbReference>
<name>A0A1X0B0Z2_9MYCO</name>
<accession>A0A1X0B0Z2</accession>
<feature type="region of interest" description="Disordered" evidence="1">
    <location>
        <begin position="1"/>
        <end position="68"/>
    </location>
</feature>
<gene>
    <name evidence="4" type="ORF">BST13_12710</name>
</gene>
<organism evidence="4 5">
    <name type="scientific">Mycobacterium aquaticum</name>
    <dbReference type="NCBI Taxonomy" id="1927124"/>
    <lineage>
        <taxon>Bacteria</taxon>
        <taxon>Bacillati</taxon>
        <taxon>Actinomycetota</taxon>
        <taxon>Actinomycetes</taxon>
        <taxon>Mycobacteriales</taxon>
        <taxon>Mycobacteriaceae</taxon>
        <taxon>Mycobacterium</taxon>
    </lineage>
</organism>
<sequence>MKCASTAPNSPTSATVPPKASGAGPASAGTGPRNRCGCSAASASSGSTHPTCRCNAHQPTPEKAMDKTTSHDVAVLGCGLMGSALAQALARGGKTVAVWNRTHQKAEALADNAITPIQEIAEAVRAAPLVVVCLATYDNALAALGQASDLTGTTLVNVGSAAPADVEAFGVWAGERGARYLDGSILGYPEQIGTDATAILYSGSDSAWADHSESLQLLTPMSVWVSPDIKIASVLNVGLVGMFLVPAVSAFVEATTYMRGQGVDQAVLDALTPATFVTVQSETARVASAIDGGDFTTDQATIATYAQALDGAIDVMTELGLTPRVFAAAIENLNAAVDAGLGDLGFAAQTKIIATL</sequence>